<evidence type="ECO:0000256" key="1">
    <source>
        <dbReference type="SAM" id="MobiDB-lite"/>
    </source>
</evidence>
<evidence type="ECO:0000313" key="3">
    <source>
        <dbReference type="Proteomes" id="UP000663852"/>
    </source>
</evidence>
<dbReference type="Proteomes" id="UP000663852">
    <property type="component" value="Unassembled WGS sequence"/>
</dbReference>
<sequence>MEQIEMASINENIDSTEKIDIEQKQSTEMKTDSDSLSQTQSMTIDNENNVTDVEISIPSRNLLTSQLAITKSIQVSSLKSPIATCCGP</sequence>
<reference evidence="2" key="1">
    <citation type="submission" date="2021-02" db="EMBL/GenBank/DDBJ databases">
        <authorList>
            <person name="Nowell W R."/>
        </authorList>
    </citation>
    <scope>NUCLEOTIDE SEQUENCE</scope>
</reference>
<comment type="caution">
    <text evidence="2">The sequence shown here is derived from an EMBL/GenBank/DDBJ whole genome shotgun (WGS) entry which is preliminary data.</text>
</comment>
<name>A0A815UM90_ADIRI</name>
<dbReference type="EMBL" id="CAJNOJ010000729">
    <property type="protein sequence ID" value="CAF1515776.1"/>
    <property type="molecule type" value="Genomic_DNA"/>
</dbReference>
<dbReference type="AlphaFoldDB" id="A0A815UM90"/>
<feature type="compositionally biased region" description="Polar residues" evidence="1">
    <location>
        <begin position="34"/>
        <end position="47"/>
    </location>
</feature>
<gene>
    <name evidence="2" type="ORF">EDS130_LOCUS43545</name>
</gene>
<accession>A0A815UM90</accession>
<proteinExistence type="predicted"/>
<feature type="compositionally biased region" description="Basic and acidic residues" evidence="1">
    <location>
        <begin position="15"/>
        <end position="33"/>
    </location>
</feature>
<feature type="region of interest" description="Disordered" evidence="1">
    <location>
        <begin position="1"/>
        <end position="47"/>
    </location>
</feature>
<evidence type="ECO:0000313" key="2">
    <source>
        <dbReference type="EMBL" id="CAF1515776.1"/>
    </source>
</evidence>
<organism evidence="2 3">
    <name type="scientific">Adineta ricciae</name>
    <name type="common">Rotifer</name>
    <dbReference type="NCBI Taxonomy" id="249248"/>
    <lineage>
        <taxon>Eukaryota</taxon>
        <taxon>Metazoa</taxon>
        <taxon>Spiralia</taxon>
        <taxon>Gnathifera</taxon>
        <taxon>Rotifera</taxon>
        <taxon>Eurotatoria</taxon>
        <taxon>Bdelloidea</taxon>
        <taxon>Adinetida</taxon>
        <taxon>Adinetidae</taxon>
        <taxon>Adineta</taxon>
    </lineage>
</organism>
<protein>
    <submittedName>
        <fullName evidence="2">Uncharacterized protein</fullName>
    </submittedName>
</protein>